<evidence type="ECO:0000256" key="1">
    <source>
        <dbReference type="SAM" id="Coils"/>
    </source>
</evidence>
<dbReference type="EMBL" id="JAMYWD010000003">
    <property type="protein sequence ID" value="KAJ4977042.1"/>
    <property type="molecule type" value="Genomic_DNA"/>
</dbReference>
<evidence type="ECO:0000313" key="3">
    <source>
        <dbReference type="Proteomes" id="UP001141806"/>
    </source>
</evidence>
<protein>
    <submittedName>
        <fullName evidence="2">Uncharacterized protein</fullName>
    </submittedName>
</protein>
<keyword evidence="3" id="KW-1185">Reference proteome</keyword>
<sequence length="184" mass="20687">MEQQTRDCNDIVKVIKVITIDKGKVMPLERELAEQKGRVDEASELASREKKRAENVSTMLNRATDNLALVEEKASNAESETARVRESIPLKITKALEEYKDADYRFANCMASRLENVKYEVDEEDLEVVDPPESAQEDSGEMPCLPQIIKALHTELVSWDVRSDGAAADDFNELKFEPPGNLTS</sequence>
<feature type="coiled-coil region" evidence="1">
    <location>
        <begin position="32"/>
        <end position="80"/>
    </location>
</feature>
<accession>A0A9Q0KUQ2</accession>
<evidence type="ECO:0000313" key="2">
    <source>
        <dbReference type="EMBL" id="KAJ4977042.1"/>
    </source>
</evidence>
<keyword evidence="1" id="KW-0175">Coiled coil</keyword>
<proteinExistence type="predicted"/>
<name>A0A9Q0KUQ2_9MAGN</name>
<gene>
    <name evidence="2" type="ORF">NE237_002148</name>
</gene>
<comment type="caution">
    <text evidence="2">The sequence shown here is derived from an EMBL/GenBank/DDBJ whole genome shotgun (WGS) entry which is preliminary data.</text>
</comment>
<dbReference type="Proteomes" id="UP001141806">
    <property type="component" value="Unassembled WGS sequence"/>
</dbReference>
<dbReference type="AlphaFoldDB" id="A0A9Q0KUQ2"/>
<organism evidence="2 3">
    <name type="scientific">Protea cynaroides</name>
    <dbReference type="NCBI Taxonomy" id="273540"/>
    <lineage>
        <taxon>Eukaryota</taxon>
        <taxon>Viridiplantae</taxon>
        <taxon>Streptophyta</taxon>
        <taxon>Embryophyta</taxon>
        <taxon>Tracheophyta</taxon>
        <taxon>Spermatophyta</taxon>
        <taxon>Magnoliopsida</taxon>
        <taxon>Proteales</taxon>
        <taxon>Proteaceae</taxon>
        <taxon>Protea</taxon>
    </lineage>
</organism>
<reference evidence="2" key="1">
    <citation type="journal article" date="2023" name="Plant J.">
        <title>The genome of the king protea, Protea cynaroides.</title>
        <authorList>
            <person name="Chang J."/>
            <person name="Duong T.A."/>
            <person name="Schoeman C."/>
            <person name="Ma X."/>
            <person name="Roodt D."/>
            <person name="Barker N."/>
            <person name="Li Z."/>
            <person name="Van de Peer Y."/>
            <person name="Mizrachi E."/>
        </authorList>
    </citation>
    <scope>NUCLEOTIDE SEQUENCE</scope>
    <source>
        <tissue evidence="2">Young leaves</tissue>
    </source>
</reference>